<accession>A0A6P8RJ67</accession>
<sequence>MYVITSYNLLLKLTTINRLQSTDDRHLQSLYLPGIAPSQVTTINRRQTSSVFSCQGSHPRRYWFKVEGRLQFLRVSLIYFQVYRYIGIPLLLPAYDNIPPTHCPTCCAPLLRPTRDCGTNPAPPTTPVAAITIVAHAATNIDPLPTSVTAEDIHTAVATILAGVQHMQDFAEESVRTICDVTGALQILLAALCGAPPTPPTREWLPLLPRELHPLVTTPPTPSSSPCLTPSPSCP</sequence>
<dbReference type="Proteomes" id="UP000515159">
    <property type="component" value="Chromosome 1"/>
</dbReference>
<evidence type="ECO:0000256" key="1">
    <source>
        <dbReference type="SAM" id="MobiDB-lite"/>
    </source>
</evidence>
<dbReference type="RefSeq" id="XP_033803051.1">
    <property type="nucleotide sequence ID" value="XM_033947160.1"/>
</dbReference>
<evidence type="ECO:0000313" key="2">
    <source>
        <dbReference type="Proteomes" id="UP000515159"/>
    </source>
</evidence>
<name>A0A6P8RJ67_GEOSA</name>
<gene>
    <name evidence="3" type="primary">LOC117361581</name>
</gene>
<reference evidence="3" key="1">
    <citation type="submission" date="2025-08" db="UniProtKB">
        <authorList>
            <consortium name="RefSeq"/>
        </authorList>
    </citation>
    <scope>IDENTIFICATION</scope>
</reference>
<proteinExistence type="predicted"/>
<feature type="region of interest" description="Disordered" evidence="1">
    <location>
        <begin position="216"/>
        <end position="235"/>
    </location>
</feature>
<dbReference type="GeneID" id="117361581"/>
<keyword evidence="2" id="KW-1185">Reference proteome</keyword>
<organism evidence="2 3">
    <name type="scientific">Geotrypetes seraphini</name>
    <name type="common">Gaboon caecilian</name>
    <name type="synonym">Caecilia seraphini</name>
    <dbReference type="NCBI Taxonomy" id="260995"/>
    <lineage>
        <taxon>Eukaryota</taxon>
        <taxon>Metazoa</taxon>
        <taxon>Chordata</taxon>
        <taxon>Craniata</taxon>
        <taxon>Vertebrata</taxon>
        <taxon>Euteleostomi</taxon>
        <taxon>Amphibia</taxon>
        <taxon>Gymnophiona</taxon>
        <taxon>Geotrypetes</taxon>
    </lineage>
</organism>
<dbReference type="KEGG" id="gsh:117361581"/>
<feature type="compositionally biased region" description="Low complexity" evidence="1">
    <location>
        <begin position="224"/>
        <end position="235"/>
    </location>
</feature>
<dbReference type="AlphaFoldDB" id="A0A6P8RJ67"/>
<protein>
    <submittedName>
        <fullName evidence="3">Uncharacterized protein LOC117361581</fullName>
    </submittedName>
</protein>
<dbReference type="InParanoid" id="A0A6P8RJ67"/>
<evidence type="ECO:0000313" key="3">
    <source>
        <dbReference type="RefSeq" id="XP_033803051.1"/>
    </source>
</evidence>